<dbReference type="InterPro" id="IPR036397">
    <property type="entry name" value="RNaseH_sf"/>
</dbReference>
<dbReference type="InterPro" id="IPR044730">
    <property type="entry name" value="RNase_H-like_dom_plant"/>
</dbReference>
<dbReference type="InterPro" id="IPR052929">
    <property type="entry name" value="RNase_H-like_EbsB-rel"/>
</dbReference>
<dbReference type="EMBL" id="QGKV02000832">
    <property type="protein sequence ID" value="KAF3548222.1"/>
    <property type="molecule type" value="Genomic_DNA"/>
</dbReference>
<dbReference type="InterPro" id="IPR002156">
    <property type="entry name" value="RNaseH_domain"/>
</dbReference>
<sequence>MLPSGQALGRSHGNKCFRPGLGVDNLCKLCQRGPENINHVLFQCAVASSLWSDAGIPLPAASIQRSFEENLSFAFNVMEDTTRSRTITRSVPWLLWLVWKNRNSILYVETQESTERLLRDMLDEVDQWFKLNNVLTLDTDGRACLQSGDSWSPPEEGRIKCNIHANWRDASLHSGIAWIARDHSGNVIHHARDAIVNAPNRLIAEIRCVIWTLMSLSDLGVTNVIIASDYNEVMEAIKLPLQWPRYRALLALLHQITKLKEKFVTITRDIARSVLRDGRFQSYLALGGPSWLQDRIAREETRSRD</sequence>
<dbReference type="Proteomes" id="UP000266723">
    <property type="component" value="Unassembled WGS sequence"/>
</dbReference>
<dbReference type="PANTHER" id="PTHR47074">
    <property type="entry name" value="BNAC02G40300D PROTEIN"/>
    <property type="match status" value="1"/>
</dbReference>
<evidence type="ECO:0000259" key="1">
    <source>
        <dbReference type="Pfam" id="PF13456"/>
    </source>
</evidence>
<name>A0ABQ7CAR8_BRACR</name>
<feature type="domain" description="RNase H type-1" evidence="1">
    <location>
        <begin position="163"/>
        <end position="266"/>
    </location>
</feature>
<proteinExistence type="predicted"/>
<accession>A0ABQ7CAR8</accession>
<dbReference type="Gene3D" id="3.30.420.10">
    <property type="entry name" value="Ribonuclease H-like superfamily/Ribonuclease H"/>
    <property type="match status" value="1"/>
</dbReference>
<evidence type="ECO:0000313" key="3">
    <source>
        <dbReference type="Proteomes" id="UP000266723"/>
    </source>
</evidence>
<comment type="caution">
    <text evidence="2">The sequence shown here is derived from an EMBL/GenBank/DDBJ whole genome shotgun (WGS) entry which is preliminary data.</text>
</comment>
<dbReference type="Pfam" id="PF13456">
    <property type="entry name" value="RVT_3"/>
    <property type="match status" value="1"/>
</dbReference>
<organism evidence="2 3">
    <name type="scientific">Brassica cretica</name>
    <name type="common">Mustard</name>
    <dbReference type="NCBI Taxonomy" id="69181"/>
    <lineage>
        <taxon>Eukaryota</taxon>
        <taxon>Viridiplantae</taxon>
        <taxon>Streptophyta</taxon>
        <taxon>Embryophyta</taxon>
        <taxon>Tracheophyta</taxon>
        <taxon>Spermatophyta</taxon>
        <taxon>Magnoliopsida</taxon>
        <taxon>eudicotyledons</taxon>
        <taxon>Gunneridae</taxon>
        <taxon>Pentapetalae</taxon>
        <taxon>rosids</taxon>
        <taxon>malvids</taxon>
        <taxon>Brassicales</taxon>
        <taxon>Brassicaceae</taxon>
        <taxon>Brassiceae</taxon>
        <taxon>Brassica</taxon>
    </lineage>
</organism>
<dbReference type="CDD" id="cd06222">
    <property type="entry name" value="RNase_H_like"/>
    <property type="match status" value="1"/>
</dbReference>
<dbReference type="PANTHER" id="PTHR47074:SF53">
    <property type="entry name" value="REVERSE TRANSCRIPTASE-LIKE PROTEIN"/>
    <property type="match status" value="1"/>
</dbReference>
<gene>
    <name evidence="2" type="ORF">DY000_02003616</name>
</gene>
<reference evidence="2 3" key="1">
    <citation type="journal article" date="2020" name="BMC Genomics">
        <title>Intraspecific diversification of the crop wild relative Brassica cretica Lam. using demographic model selection.</title>
        <authorList>
            <person name="Kioukis A."/>
            <person name="Michalopoulou V.A."/>
            <person name="Briers L."/>
            <person name="Pirintsos S."/>
            <person name="Studholme D.J."/>
            <person name="Pavlidis P."/>
            <person name="Sarris P.F."/>
        </authorList>
    </citation>
    <scope>NUCLEOTIDE SEQUENCE [LARGE SCALE GENOMIC DNA]</scope>
    <source>
        <strain evidence="3">cv. PFS-1207/04</strain>
    </source>
</reference>
<keyword evidence="3" id="KW-1185">Reference proteome</keyword>
<evidence type="ECO:0000313" key="2">
    <source>
        <dbReference type="EMBL" id="KAF3548222.1"/>
    </source>
</evidence>
<protein>
    <recommendedName>
        <fullName evidence="1">RNase H type-1 domain-containing protein</fullName>
    </recommendedName>
</protein>